<dbReference type="EMBL" id="NBII01000013">
    <property type="protein sequence ID" value="TQF64854.1"/>
    <property type="molecule type" value="Genomic_DNA"/>
</dbReference>
<dbReference type="InParanoid" id="A0A541AXQ8"/>
<organism evidence="1 2">
    <name type="scientific">Pyrrhoderma noxium</name>
    <dbReference type="NCBI Taxonomy" id="2282107"/>
    <lineage>
        <taxon>Eukaryota</taxon>
        <taxon>Fungi</taxon>
        <taxon>Dikarya</taxon>
        <taxon>Basidiomycota</taxon>
        <taxon>Agaricomycotina</taxon>
        <taxon>Agaricomycetes</taxon>
        <taxon>Hymenochaetales</taxon>
        <taxon>Hymenochaetaceae</taxon>
        <taxon>Pyrrhoderma</taxon>
    </lineage>
</organism>
<geneLocation type="mitochondrion" evidence="1"/>
<evidence type="ECO:0000313" key="2">
    <source>
        <dbReference type="Proteomes" id="UP000217199"/>
    </source>
</evidence>
<gene>
    <name evidence="1" type="ORF">PNOK_m000123</name>
</gene>
<keyword evidence="1" id="KW-0496">Mitochondrion</keyword>
<proteinExistence type="predicted"/>
<dbReference type="AlphaFoldDB" id="A0A541AXQ8"/>
<evidence type="ECO:0000313" key="1">
    <source>
        <dbReference type="EMBL" id="TQF64854.1"/>
    </source>
</evidence>
<accession>A0A541AXQ8</accession>
<comment type="caution">
    <text evidence="1">The sequence shown here is derived from an EMBL/GenBank/DDBJ whole genome shotgun (WGS) entry which is preliminary data.</text>
</comment>
<dbReference type="Proteomes" id="UP000217199">
    <property type="component" value="Unassembled WGS sequence"/>
</dbReference>
<protein>
    <submittedName>
        <fullName evidence="1">Uncharacterized protein</fullName>
    </submittedName>
</protein>
<reference evidence="1 2" key="1">
    <citation type="journal article" date="2017" name="Mol. Ecol.">
        <title>Comparative and population genomic landscape of Phellinus noxius: A hypervariable fungus causing root rot in trees.</title>
        <authorList>
            <person name="Chung C.L."/>
            <person name="Lee T.J."/>
            <person name="Akiba M."/>
            <person name="Lee H.H."/>
            <person name="Kuo T.H."/>
            <person name="Liu D."/>
            <person name="Ke H.M."/>
            <person name="Yokoi T."/>
            <person name="Roa M.B."/>
            <person name="Lu M.J."/>
            <person name="Chang Y.Y."/>
            <person name="Ann P.J."/>
            <person name="Tsai J.N."/>
            <person name="Chen C.Y."/>
            <person name="Tzean S.S."/>
            <person name="Ota Y."/>
            <person name="Hattori T."/>
            <person name="Sahashi N."/>
            <person name="Liou R.F."/>
            <person name="Kikuchi T."/>
            <person name="Tsai I.J."/>
        </authorList>
    </citation>
    <scope>NUCLEOTIDE SEQUENCE [LARGE SCALE GENOMIC DNA]</scope>
    <source>
        <strain evidence="1 2">FFPRI411160</strain>
    </source>
</reference>
<name>A0A541AXQ8_9AGAM</name>
<sequence length="118" mass="13862">MSGVNPKELSANTLIQHANIITSKLYNYKKVGFVNKTVLESNEIYSIFRNLYPKQKDIFNKTSVQVMFELEHFHNFILLLLVLEIDIQLEKLLQVWDKKDVDVTMTISDLKAMRFRVL</sequence>
<keyword evidence="2" id="KW-1185">Reference proteome</keyword>